<dbReference type="KEGG" id="saca:FFV09_07885"/>
<evidence type="ECO:0000313" key="2">
    <source>
        <dbReference type="Proteomes" id="UP000316968"/>
    </source>
</evidence>
<evidence type="ECO:0000313" key="1">
    <source>
        <dbReference type="EMBL" id="QDH20771.1"/>
    </source>
</evidence>
<dbReference type="AlphaFoldDB" id="A0A4Y6UWL8"/>
<dbReference type="EMBL" id="CP041217">
    <property type="protein sequence ID" value="QDH20771.1"/>
    <property type="molecule type" value="Genomic_DNA"/>
</dbReference>
<accession>A0A4Y6UWL8</accession>
<name>A0A4Y6UWL8_SACBS</name>
<gene>
    <name evidence="1" type="ORF">FFV09_07885</name>
</gene>
<dbReference type="OrthoDB" id="1991740at2"/>
<sequence length="816" mass="93094">MRHLYNDTFKMAVSEQGTVESLFLIEDPEQMNWVIDSEYAEEAGYADRHKSLGQWTAQVDGETIESINLKPHIEGLGDQAVIVNFAHPKFEVRMQYLLTDEGEWTWHIRCSNPTGEAVNVTGFHSWFSLAYIMFRDRSVLRNMNHSCAVFPHLGGDFSKFAAVRRSDTAPHLGIYSTGERVSALGTHCSYLNRFLDQVSPSLDGILYHRLSLVEDGSSMPQSAEHDWIYGDGYVSLTLEPAEEKRWSFVFAPFGDQEEFYQKAKMYGHPYWDYSPVTTTEGKFWAEVELPEHNALRAVTLFGAAGESITETDLLPKFKAVHTEKSKRLRVVVPVKSAGELKLVAEFEDGRRDVLVGSVLEPVHRIMEERARWLCEHSFNGIDGERPYASLPLSNQGESLGKLTFILMKNRLAPPEPAEVQKVELAAFFDVRDHWFEQGQFAVPTPLYGSFYRIYDFDYIGHVYYLLSKFEPPLLRYANPETYLSWAAEVMCMRLDPECHLNVREKEESQLVGVFTLYIVDLLEDLRTHDLLHLYHELNRLWVSFAAKLKQDSSRYEGAITEHFYDNAGFGLTCEALCLAGHLEEAERYAPLVTANIGFSNDYRANAPDRWWEALSYMTHSLWGGLVAGAARASYEKLEDVQLLKGGYRATMAMFNCYDWNVRSTPRLLQRGEAASTYSIAAPNLNMPELSRNRFGQSIFKHSDDPLFSHLFADVEGDDWDMGEELVAYLLGFGSTTYLYTDDEGELKCINGFIEPVDKGWEITSYAAYPTRYVMLERGLCFMSPQGELLKKIRFVNGKFKQIYAENPNTAAIEANH</sequence>
<protein>
    <submittedName>
        <fullName evidence="1">Uncharacterized protein</fullName>
    </submittedName>
</protein>
<proteinExistence type="predicted"/>
<dbReference type="Proteomes" id="UP000316968">
    <property type="component" value="Chromosome"/>
</dbReference>
<keyword evidence="2" id="KW-1185">Reference proteome</keyword>
<dbReference type="RefSeq" id="WP_141447320.1">
    <property type="nucleotide sequence ID" value="NZ_CP041217.1"/>
</dbReference>
<organism evidence="1 2">
    <name type="scientific">Saccharibacillus brassicae</name>
    <dbReference type="NCBI Taxonomy" id="2583377"/>
    <lineage>
        <taxon>Bacteria</taxon>
        <taxon>Bacillati</taxon>
        <taxon>Bacillota</taxon>
        <taxon>Bacilli</taxon>
        <taxon>Bacillales</taxon>
        <taxon>Paenibacillaceae</taxon>
        <taxon>Saccharibacillus</taxon>
    </lineage>
</organism>
<reference evidence="1 2" key="1">
    <citation type="submission" date="2019-06" db="EMBL/GenBank/DDBJ databases">
        <title>Saccharibacillus brassicae sp. nov., an endophytic bacterium isolated from Chinese cabbage seeds (Brassica pekinensis).</title>
        <authorList>
            <person name="Jiang L."/>
            <person name="Lee J."/>
            <person name="Kim S.W."/>
        </authorList>
    </citation>
    <scope>NUCLEOTIDE SEQUENCE [LARGE SCALE GENOMIC DNA]</scope>
    <source>
        <strain evidence="2">KCTC 43072 / ATSA2</strain>
    </source>
</reference>